<name>A0A1F6CA96_HANXR</name>
<protein>
    <recommendedName>
        <fullName evidence="3">GlcNAc-PI de-N-acetylase</fullName>
    </recommendedName>
</protein>
<proteinExistence type="predicted"/>
<sequence>MEDSNRKVVLAIQAHPDDTDFSSGGTVAKFVHDGHEVHYLSVTSGNKGSHDRSMTADRLTEIREGEQREAAQRLGVSSVHFLRYNDGEVEVNLTLRGQICRVIRGVRANTIMTFDPWRAYQLHPDHRAVGTAALDGVIAARDHMFFPEQLRGGLDISRVHEVYLYGTNEPDTWVDISETIDAKIHAAAAHLSQIRNPDPTGDRQRRRAHEIGEPHGLVYAEAFKLLRLN</sequence>
<dbReference type="Proteomes" id="UP000178606">
    <property type="component" value="Unassembled WGS sequence"/>
</dbReference>
<reference evidence="1 2" key="1">
    <citation type="journal article" date="2016" name="Nat. Commun.">
        <title>Thousands of microbial genomes shed light on interconnected biogeochemical processes in an aquifer system.</title>
        <authorList>
            <person name="Anantharaman K."/>
            <person name="Brown C.T."/>
            <person name="Hug L.A."/>
            <person name="Sharon I."/>
            <person name="Castelle C.J."/>
            <person name="Probst A.J."/>
            <person name="Thomas B.C."/>
            <person name="Singh A."/>
            <person name="Wilkins M.J."/>
            <person name="Karaoz U."/>
            <person name="Brodie E.L."/>
            <person name="Williams K.H."/>
            <person name="Hubbard S.S."/>
            <person name="Banfield J.F."/>
        </authorList>
    </citation>
    <scope>NUCLEOTIDE SEQUENCE [LARGE SCALE GENOMIC DNA]</scope>
    <source>
        <strain evidence="2">RIFCSPLOWO2_12_FULL_64_10</strain>
    </source>
</reference>
<dbReference type="PANTHER" id="PTHR12993">
    <property type="entry name" value="N-ACETYLGLUCOSAMINYL-PHOSPHATIDYLINOSITOL DE-N-ACETYLASE-RELATED"/>
    <property type="match status" value="1"/>
</dbReference>
<dbReference type="AlphaFoldDB" id="A0A1F6CA96"/>
<dbReference type="EMBL" id="MFKF01000350">
    <property type="protein sequence ID" value="OGG45990.1"/>
    <property type="molecule type" value="Genomic_DNA"/>
</dbReference>
<comment type="caution">
    <text evidence="1">The sequence shown here is derived from an EMBL/GenBank/DDBJ whole genome shotgun (WGS) entry which is preliminary data.</text>
</comment>
<dbReference type="SUPFAM" id="SSF102588">
    <property type="entry name" value="LmbE-like"/>
    <property type="match status" value="1"/>
</dbReference>
<dbReference type="InterPro" id="IPR024078">
    <property type="entry name" value="LmbE-like_dom_sf"/>
</dbReference>
<dbReference type="Pfam" id="PF02585">
    <property type="entry name" value="PIG-L"/>
    <property type="match status" value="1"/>
</dbReference>
<evidence type="ECO:0000313" key="1">
    <source>
        <dbReference type="EMBL" id="OGG45990.1"/>
    </source>
</evidence>
<dbReference type="Gene3D" id="3.40.50.10320">
    <property type="entry name" value="LmbE-like"/>
    <property type="match status" value="1"/>
</dbReference>
<dbReference type="GO" id="GO:0016811">
    <property type="term" value="F:hydrolase activity, acting on carbon-nitrogen (but not peptide) bonds, in linear amides"/>
    <property type="evidence" value="ECO:0007669"/>
    <property type="project" value="TreeGrafter"/>
</dbReference>
<gene>
    <name evidence="1" type="ORF">A3F84_25490</name>
</gene>
<dbReference type="PANTHER" id="PTHR12993:SF28">
    <property type="entry name" value="LMBE FAMILY PROTEIN"/>
    <property type="match status" value="1"/>
</dbReference>
<accession>A0A1F6CA96</accession>
<evidence type="ECO:0000313" key="2">
    <source>
        <dbReference type="Proteomes" id="UP000178606"/>
    </source>
</evidence>
<dbReference type="InterPro" id="IPR003737">
    <property type="entry name" value="GlcNAc_PI_deacetylase-related"/>
</dbReference>
<organism evidence="1 2">
    <name type="scientific">Handelsmanbacteria sp. (strain RIFCSPLOWO2_12_FULL_64_10)</name>
    <dbReference type="NCBI Taxonomy" id="1817868"/>
    <lineage>
        <taxon>Bacteria</taxon>
        <taxon>Candidatus Handelsmaniibacteriota</taxon>
    </lineage>
</organism>
<evidence type="ECO:0008006" key="3">
    <source>
        <dbReference type="Google" id="ProtNLM"/>
    </source>
</evidence>